<gene>
    <name evidence="3" type="ORF">DCAR_022179</name>
    <name evidence="4" type="ORF">DCAR_0623975</name>
</gene>
<dbReference type="Proteomes" id="UP000077755">
    <property type="component" value="Chromosome 6"/>
</dbReference>
<reference evidence="3" key="1">
    <citation type="journal article" date="2016" name="Nat. Genet.">
        <title>A high-quality carrot genome assembly provides new insights into carotenoid accumulation and asterid genome evolution.</title>
        <authorList>
            <person name="Iorizzo M."/>
            <person name="Ellison S."/>
            <person name="Senalik D."/>
            <person name="Zeng P."/>
            <person name="Satapoomin P."/>
            <person name="Huang J."/>
            <person name="Bowman M."/>
            <person name="Iovene M."/>
            <person name="Sanseverino W."/>
            <person name="Cavagnaro P."/>
            <person name="Yildiz M."/>
            <person name="Macko-Podgorni A."/>
            <person name="Moranska E."/>
            <person name="Grzebelus E."/>
            <person name="Grzebelus D."/>
            <person name="Ashrafi H."/>
            <person name="Zheng Z."/>
            <person name="Cheng S."/>
            <person name="Spooner D."/>
            <person name="Van Deynze A."/>
            <person name="Simon P."/>
        </authorList>
    </citation>
    <scope>NUCLEOTIDE SEQUENCE [LARGE SCALE GENOMIC DNA]</scope>
    <source>
        <tissue evidence="3">Leaf</tissue>
    </source>
</reference>
<dbReference type="InterPro" id="IPR016688">
    <property type="entry name" value="MscS-like_plants/fungi"/>
</dbReference>
<proteinExistence type="inferred from homology"/>
<dbReference type="GO" id="GO:0050982">
    <property type="term" value="P:detection of mechanical stimulus"/>
    <property type="evidence" value="ECO:0007669"/>
    <property type="project" value="TreeGrafter"/>
</dbReference>
<dbReference type="OMA" id="FHGATET"/>
<evidence type="ECO:0000313" key="4">
    <source>
        <dbReference type="EMBL" id="WOH04565.1"/>
    </source>
</evidence>
<dbReference type="EMBL" id="CP093348">
    <property type="protein sequence ID" value="WOH04565.1"/>
    <property type="molecule type" value="Genomic_DNA"/>
</dbReference>
<protein>
    <submittedName>
        <fullName evidence="3">Uncharacterized protein</fullName>
    </submittedName>
</protein>
<dbReference type="STRING" id="79200.A0A164VJY1"/>
<dbReference type="GO" id="GO:0008381">
    <property type="term" value="F:mechanosensitive monoatomic ion channel activity"/>
    <property type="evidence" value="ECO:0007669"/>
    <property type="project" value="TreeGrafter"/>
</dbReference>
<dbReference type="AlphaFoldDB" id="A0A164VJY1"/>
<accession>A0A164VJY1</accession>
<dbReference type="EMBL" id="LNRQ01000006">
    <property type="protein sequence ID" value="KZM90456.1"/>
    <property type="molecule type" value="Genomic_DNA"/>
</dbReference>
<evidence type="ECO:0000256" key="1">
    <source>
        <dbReference type="ARBA" id="ARBA00004141"/>
    </source>
</evidence>
<dbReference type="GO" id="GO:0006820">
    <property type="term" value="P:monoatomic anion transport"/>
    <property type="evidence" value="ECO:0007669"/>
    <property type="project" value="TreeGrafter"/>
</dbReference>
<comment type="subcellular location">
    <subcellularLocation>
        <location evidence="1">Membrane</location>
        <topology evidence="1">Multi-pass membrane protein</topology>
    </subcellularLocation>
</comment>
<sequence>MAMEEYSEDIEIGEYSSSHSTSLASGGSTTPNVPLQLNNLKLMGYVRESKDPKDSIMKAQLKWIKGAINSMRRPNLRTICNEVESSDTFSLQHQVEHVISLVLRNLTNNEPRDIQEADLLLVMKEENVAKFLQLFHGATETKSITQESLKTWMAKVCNERQHVVRLLNSTSKGIEQLGIILWATQFYMVLLFWCRLMRIVTTINPAYLSPILLIFGKIIFDGVELVTVMNSIEIGDQCIIDDEQLVAERLEFYITTFRKDNNQTVNYSNSLLLSKSITNLSRSSGLIDAFEILVSVTTSSDKIASLKLKIDEFIGSKPEIWRAEFCFDFKGVDDGRDIYNLEITNLGRFQNYKVKKQQRFEFILKLKRSLEDLGIINFTVK</sequence>
<dbReference type="GO" id="GO:0005886">
    <property type="term" value="C:plasma membrane"/>
    <property type="evidence" value="ECO:0007669"/>
    <property type="project" value="TreeGrafter"/>
</dbReference>
<reference evidence="4" key="2">
    <citation type="submission" date="2022-03" db="EMBL/GenBank/DDBJ databases">
        <title>Draft title - Genomic analysis of global carrot germplasm unveils the trajectory of domestication and the origin of high carotenoid orange carrot.</title>
        <authorList>
            <person name="Iorizzo M."/>
            <person name="Ellison S."/>
            <person name="Senalik D."/>
            <person name="Macko-Podgorni A."/>
            <person name="Grzebelus D."/>
            <person name="Bostan H."/>
            <person name="Rolling W."/>
            <person name="Curaba J."/>
            <person name="Simon P."/>
        </authorList>
    </citation>
    <scope>NUCLEOTIDE SEQUENCE</scope>
    <source>
        <tissue evidence="4">Leaf</tissue>
    </source>
</reference>
<evidence type="ECO:0000313" key="3">
    <source>
        <dbReference type="EMBL" id="KZM90456.1"/>
    </source>
</evidence>
<dbReference type="PANTHER" id="PTHR31618:SF7">
    <property type="entry name" value="MECHANOSENSITIVE ION CHANNEL PROTEIN"/>
    <property type="match status" value="1"/>
</dbReference>
<evidence type="ECO:0000256" key="2">
    <source>
        <dbReference type="ARBA" id="ARBA00008017"/>
    </source>
</evidence>
<dbReference type="PANTHER" id="PTHR31618">
    <property type="entry name" value="MECHANOSENSITIVE ION CHANNEL PROTEIN 5"/>
    <property type="match status" value="1"/>
</dbReference>
<evidence type="ECO:0000313" key="5">
    <source>
        <dbReference type="Proteomes" id="UP000077755"/>
    </source>
</evidence>
<name>A0A164VJY1_DAUCS</name>
<dbReference type="Gramene" id="KZM90456">
    <property type="protein sequence ID" value="KZM90456"/>
    <property type="gene ID" value="DCAR_022179"/>
</dbReference>
<organism evidence="3">
    <name type="scientific">Daucus carota subsp. sativus</name>
    <name type="common">Carrot</name>
    <dbReference type="NCBI Taxonomy" id="79200"/>
    <lineage>
        <taxon>Eukaryota</taxon>
        <taxon>Viridiplantae</taxon>
        <taxon>Streptophyta</taxon>
        <taxon>Embryophyta</taxon>
        <taxon>Tracheophyta</taxon>
        <taxon>Spermatophyta</taxon>
        <taxon>Magnoliopsida</taxon>
        <taxon>eudicotyledons</taxon>
        <taxon>Gunneridae</taxon>
        <taxon>Pentapetalae</taxon>
        <taxon>asterids</taxon>
        <taxon>campanulids</taxon>
        <taxon>Apiales</taxon>
        <taxon>Apiaceae</taxon>
        <taxon>Apioideae</taxon>
        <taxon>Scandiceae</taxon>
        <taxon>Daucinae</taxon>
        <taxon>Daucus</taxon>
        <taxon>Daucus sect. Daucus</taxon>
    </lineage>
</organism>
<keyword evidence="5" id="KW-1185">Reference proteome</keyword>
<comment type="similarity">
    <text evidence="2">Belongs to the MscS (TC 1.A.23) family.</text>
</comment>